<name>A0A100WQR0_MYCFO</name>
<evidence type="ECO:0000313" key="2">
    <source>
        <dbReference type="Proteomes" id="UP000069705"/>
    </source>
</evidence>
<evidence type="ECO:0000313" key="1">
    <source>
        <dbReference type="EMBL" id="GAT02567.1"/>
    </source>
</evidence>
<protein>
    <submittedName>
        <fullName evidence="1">Uncharacterized protein</fullName>
    </submittedName>
</protein>
<comment type="caution">
    <text evidence="1">The sequence shown here is derived from an EMBL/GenBank/DDBJ whole genome shotgun (WGS) entry which is preliminary data.</text>
</comment>
<accession>A0A100WQR0</accession>
<dbReference type="RefSeq" id="WP_165613845.1">
    <property type="nucleotide sequence ID" value="NZ_BCSZ01000025.1"/>
</dbReference>
<organism evidence="1 2">
    <name type="scientific">Mycolicibacterium fortuitum subsp. acetamidolyticum</name>
    <dbReference type="NCBI Taxonomy" id="144550"/>
    <lineage>
        <taxon>Bacteria</taxon>
        <taxon>Bacillati</taxon>
        <taxon>Actinomycetota</taxon>
        <taxon>Actinomycetes</taxon>
        <taxon>Mycobacteriales</taxon>
        <taxon>Mycobacteriaceae</taxon>
        <taxon>Mycolicibacterium</taxon>
    </lineage>
</organism>
<reference evidence="2" key="2">
    <citation type="submission" date="2016-02" db="EMBL/GenBank/DDBJ databases">
        <title>Draft genome sequence of five rapidly growing Mycobacterium species.</title>
        <authorList>
            <person name="Katahira K."/>
            <person name="Gotou Y."/>
            <person name="Iida K."/>
            <person name="Ogura Y."/>
            <person name="Hayashi T."/>
        </authorList>
    </citation>
    <scope>NUCLEOTIDE SEQUENCE [LARGE SCALE GENOMIC DNA]</scope>
    <source>
        <strain evidence="2">JCM6368</strain>
    </source>
</reference>
<dbReference type="EMBL" id="BCSZ01000025">
    <property type="protein sequence ID" value="GAT02567.1"/>
    <property type="molecule type" value="Genomic_DNA"/>
</dbReference>
<sequence>MARTADLLVRDAEPEHLGIVAVSDAGGEIFAWLWRTNPDDAVLRMAELMAEIHIHHPTPRPDITFEAVLAAFERAMPYDFTHEEYSAFSAECRARVPAFYAQVNNPPTS</sequence>
<dbReference type="Proteomes" id="UP000069705">
    <property type="component" value="Unassembled WGS sequence"/>
</dbReference>
<gene>
    <name evidence="1" type="ORF">RMCFA_2679</name>
</gene>
<dbReference type="AlphaFoldDB" id="A0A100WQR0"/>
<proteinExistence type="predicted"/>
<reference evidence="1 2" key="1">
    <citation type="journal article" date="2016" name="Genome Announc.">
        <title>Draft Genome Sequences of Five Rapidly Growing Mycobacterium Species, M. thermoresistibile, M. fortuitum subsp. acetamidolyticum, M. canariasense, M. brisbanense, and M. novocastrense.</title>
        <authorList>
            <person name="Katahira K."/>
            <person name="Ogura Y."/>
            <person name="Gotoh Y."/>
            <person name="Hayashi T."/>
        </authorList>
    </citation>
    <scope>NUCLEOTIDE SEQUENCE [LARGE SCALE GENOMIC DNA]</scope>
    <source>
        <strain evidence="1 2">JCM6368</strain>
    </source>
</reference>